<evidence type="ECO:0000259" key="1">
    <source>
        <dbReference type="PROSITE" id="PS50127"/>
    </source>
</evidence>
<dbReference type="FunFam" id="3.10.110.10:FF:000107">
    <property type="entry name" value="Ubiquitin conjugating enzyme, putative"/>
    <property type="match status" value="1"/>
</dbReference>
<sequence length="189" mass="21228">MDSGRRTLGHELKKLQKVQATTPLHELGWYIDFNSIENLFHWIVELHSFDPMLPLARDMKSAGARSVVLELRFGRSFPLSPPFVRVIRPRFLPFMAGGGGHVTNGGAMCMELLTNSGWSPATSLENVLVQVRMSMSSEDPQPARLEYPLPYRTRVSDYGIDEAIAAFRRSALAHGWEVPSDFEETARLA</sequence>
<dbReference type="OrthoDB" id="109543at2759"/>
<gene>
    <name evidence="2" type="ORF">HYQ45_005629</name>
</gene>
<feature type="domain" description="UBC core" evidence="1">
    <location>
        <begin position="3"/>
        <end position="174"/>
    </location>
</feature>
<evidence type="ECO:0000313" key="2">
    <source>
        <dbReference type="EMBL" id="KAG7136877.1"/>
    </source>
</evidence>
<dbReference type="Proteomes" id="UP000689129">
    <property type="component" value="Unassembled WGS sequence"/>
</dbReference>
<dbReference type="PROSITE" id="PS50127">
    <property type="entry name" value="UBC_2"/>
    <property type="match status" value="1"/>
</dbReference>
<dbReference type="AlphaFoldDB" id="A0A8I3ATE0"/>
<dbReference type="CDD" id="cd23802">
    <property type="entry name" value="UBCc_UBE2Q"/>
    <property type="match status" value="1"/>
</dbReference>
<accession>A0A8I3ATE0</accession>
<dbReference type="EMBL" id="JAEMWZ010000095">
    <property type="protein sequence ID" value="KAG7136877.1"/>
    <property type="molecule type" value="Genomic_DNA"/>
</dbReference>
<protein>
    <submittedName>
        <fullName evidence="2">Ubiquitin-conjugating enzyme E2Q-like protein like</fullName>
    </submittedName>
</protein>
<name>A0A8I3ATE0_VERLO</name>
<comment type="caution">
    <text evidence="2">The sequence shown here is derived from an EMBL/GenBank/DDBJ whole genome shotgun (WGS) entry which is preliminary data.</text>
</comment>
<reference evidence="2" key="1">
    <citation type="journal article" date="2021" name="Mol. Plant Pathol.">
        <title>A 20-kb lineage-specific genomic region tames virulence in pathogenic amphidiploid Verticillium longisporum.</title>
        <authorList>
            <person name="Harting R."/>
            <person name="Starke J."/>
            <person name="Kusch H."/>
            <person name="Poggeler S."/>
            <person name="Maurus I."/>
            <person name="Schluter R."/>
            <person name="Landesfeind M."/>
            <person name="Bulla I."/>
            <person name="Nowrousian M."/>
            <person name="de Jonge R."/>
            <person name="Stahlhut G."/>
            <person name="Hoff K.J."/>
            <person name="Asshauer K.P."/>
            <person name="Thurmer A."/>
            <person name="Stanke M."/>
            <person name="Daniel R."/>
            <person name="Morgenstern B."/>
            <person name="Thomma B.P.H.J."/>
            <person name="Kronstad J.W."/>
            <person name="Braus-Stromeyer S.A."/>
            <person name="Braus G.H."/>
        </authorList>
    </citation>
    <scope>NUCLEOTIDE SEQUENCE</scope>
    <source>
        <strain evidence="2">Vl32</strain>
    </source>
</reference>
<proteinExistence type="predicted"/>
<organism evidence="2 3">
    <name type="scientific">Verticillium longisporum</name>
    <name type="common">Verticillium dahliae var. longisporum</name>
    <dbReference type="NCBI Taxonomy" id="100787"/>
    <lineage>
        <taxon>Eukaryota</taxon>
        <taxon>Fungi</taxon>
        <taxon>Dikarya</taxon>
        <taxon>Ascomycota</taxon>
        <taxon>Pezizomycotina</taxon>
        <taxon>Sordariomycetes</taxon>
        <taxon>Hypocreomycetidae</taxon>
        <taxon>Glomerellales</taxon>
        <taxon>Plectosphaerellaceae</taxon>
        <taxon>Verticillium</taxon>
    </lineage>
</organism>
<dbReference type="Pfam" id="PF00179">
    <property type="entry name" value="UQ_con"/>
    <property type="match status" value="1"/>
</dbReference>
<dbReference type="InterPro" id="IPR000608">
    <property type="entry name" value="UBC"/>
</dbReference>
<evidence type="ECO:0000313" key="3">
    <source>
        <dbReference type="Proteomes" id="UP000689129"/>
    </source>
</evidence>